<dbReference type="Gene3D" id="1.20.58.2220">
    <property type="entry name" value="Formin, FH2 domain"/>
    <property type="match status" value="1"/>
</dbReference>
<proteinExistence type="predicted"/>
<accession>A0AA88KFX4</accession>
<keyword evidence="4" id="KW-1185">Reference proteome</keyword>
<dbReference type="Proteomes" id="UP000816034">
    <property type="component" value="Unassembled WGS sequence"/>
</dbReference>
<evidence type="ECO:0000313" key="4">
    <source>
        <dbReference type="Proteomes" id="UP000816034"/>
    </source>
</evidence>
<feature type="region of interest" description="Disordered" evidence="1">
    <location>
        <begin position="1067"/>
        <end position="1087"/>
    </location>
</feature>
<dbReference type="Pfam" id="PF02181">
    <property type="entry name" value="FH2"/>
    <property type="match status" value="1"/>
</dbReference>
<sequence>MHHEPATSAKLPSTDGRMVVVEAQIESSQDHLCHQQQQPLLPLMNDDYNPIIIASSNSLTDTLGTSLLNDSVLPHRLVDSEEEDTDSSVTAISTTNSFLSITTAAAANVSSPGLNPLSGSSSSSSPRSRSTISSTTISVSPPNNGALLSSSPPSLSLTSTSSSSVDRIIKMLSLFLQEVHSSEDLHLKPDEPNQSREKLAKISLSTYHMQRLFEKFEQFHQQKNRDGDSVSKAKNLFQWVLDKIVNSSDSHHVTNSDMDILIQKFRTVVTEIEVFFKKLRNEKEDTRSQGVVVNLRYFGALNQIIFTGKSTTCQFILSSIINPPNNLRGITFNRNVNIETFDTILDPKNTTFSNLRFIDCHELLQKLEDDQSLGEYVLNQVKSIYIEKCEIASLNCLFKPNRIWKQLSKLRMRKTKLNDIFSFSDCIPNIREYHMSHNYLSCVHTPSCIVTSNLVILDLSFNLLETLDSFSRVKLPNLEILDVSHNYLTGIRGILRACGKNSLKQLYLHANSIAQFEDVYFLNYFESLHALTLLENPIENDPMYSQTMLNLFSNSAKLFYFDGTEYPLKQLTEYSFPLVSDDDVRDPAEIETSGNIPPPPPMFSPIPPPPPMFPEANGIVPPPPPGTIPLPPNVRVIPTRKTKKEVSKTKNIHWKPVTVTKTRSRSVWNVEEKVDVISMDHLQKLESIFSASKDSPTRGGIGSKKIISNELDTIIDSSLSRNLEILISGLFKHSDVTSIMQNINHLDTQPLSIEQIKAISQFVPAIEEMRKKITLVEQNIQKLKPALIWTWHLSQVKHLPIKIQLMQYIKSFDTSTLLSTIEAKYNAYEQLQNSKAFVKVLHILLFLGNYMNRGKTKLEDAQGFHLNILPKLSDTKSQHNSKTYTLIHFLAETLKKDSNGLYNFETDLENCVCNPDIVNMSLETIQLDLKELHTVKNYFIEKQPLVLANEETKTEHDDVLCRNFLTFMTQCEESVSQVQKAFDKLQNSFTMACDFFHFNYDEASAQASNGGSNGSSNSDQLLVIIRDFIVQFKKAKEDIEKEEKKNMQPSTPSRRGSVMMRVQSISEMKVESPASPTPSSPTLNHHNDTIIRNYRNRRKHSLKSKSFSSFAELQVDGMGQTTSTSSTSSTPNESEGSIVVADSNV</sequence>
<evidence type="ECO:0000259" key="2">
    <source>
        <dbReference type="PROSITE" id="PS51444"/>
    </source>
</evidence>
<organism evidence="3 4">
    <name type="scientific">Naegleria lovaniensis</name>
    <name type="common">Amoeba</name>
    <dbReference type="NCBI Taxonomy" id="51637"/>
    <lineage>
        <taxon>Eukaryota</taxon>
        <taxon>Discoba</taxon>
        <taxon>Heterolobosea</taxon>
        <taxon>Tetramitia</taxon>
        <taxon>Eutetramitia</taxon>
        <taxon>Vahlkampfiidae</taxon>
        <taxon>Naegleria</taxon>
    </lineage>
</organism>
<protein>
    <recommendedName>
        <fullName evidence="2">FH2 domain-containing protein</fullName>
    </recommendedName>
</protein>
<feature type="region of interest" description="Disordered" evidence="1">
    <location>
        <begin position="1113"/>
        <end position="1145"/>
    </location>
</feature>
<dbReference type="PANTHER" id="PTHR45725:SF1">
    <property type="entry name" value="DISHEVELLED ASSOCIATED ACTIVATOR OF MORPHOGENESIS, ISOFORM D"/>
    <property type="match status" value="1"/>
</dbReference>
<dbReference type="AlphaFoldDB" id="A0AA88KFX4"/>
<dbReference type="EMBL" id="PYSW02000031">
    <property type="protein sequence ID" value="KAG2378732.1"/>
    <property type="molecule type" value="Genomic_DNA"/>
</dbReference>
<dbReference type="PANTHER" id="PTHR45725">
    <property type="entry name" value="FORMIN HOMOLOGY 2 FAMILY MEMBER"/>
    <property type="match status" value="1"/>
</dbReference>
<dbReference type="InterPro" id="IPR042201">
    <property type="entry name" value="FH2_Formin_sf"/>
</dbReference>
<dbReference type="InterPro" id="IPR015425">
    <property type="entry name" value="FH2_Formin"/>
</dbReference>
<dbReference type="Gene3D" id="3.80.10.10">
    <property type="entry name" value="Ribonuclease Inhibitor"/>
    <property type="match status" value="2"/>
</dbReference>
<gene>
    <name evidence="3" type="ORF">C9374_007880</name>
</gene>
<dbReference type="SUPFAM" id="SSF101447">
    <property type="entry name" value="Formin homology 2 domain (FH2 domain)"/>
    <property type="match status" value="1"/>
</dbReference>
<dbReference type="Pfam" id="PF13855">
    <property type="entry name" value="LRR_8"/>
    <property type="match status" value="1"/>
</dbReference>
<dbReference type="RefSeq" id="XP_044545994.1">
    <property type="nucleotide sequence ID" value="XM_044697894.1"/>
</dbReference>
<dbReference type="PROSITE" id="PS51444">
    <property type="entry name" value="FH2"/>
    <property type="match status" value="1"/>
</dbReference>
<feature type="region of interest" description="Disordered" evidence="1">
    <location>
        <begin position="110"/>
        <end position="160"/>
    </location>
</feature>
<comment type="caution">
    <text evidence="3">The sequence shown here is derived from an EMBL/GenBank/DDBJ whole genome shotgun (WGS) entry which is preliminary data.</text>
</comment>
<dbReference type="InterPro" id="IPR032675">
    <property type="entry name" value="LRR_dom_sf"/>
</dbReference>
<dbReference type="SMART" id="SM00498">
    <property type="entry name" value="FH2"/>
    <property type="match status" value="1"/>
</dbReference>
<feature type="region of interest" description="Disordered" evidence="1">
    <location>
        <begin position="1038"/>
        <end position="1057"/>
    </location>
</feature>
<feature type="domain" description="FH2" evidence="2">
    <location>
        <begin position="639"/>
        <end position="1058"/>
    </location>
</feature>
<feature type="compositionally biased region" description="Low complexity" evidence="1">
    <location>
        <begin position="1121"/>
        <end position="1130"/>
    </location>
</feature>
<dbReference type="InterPro" id="IPR051425">
    <property type="entry name" value="Formin_Homology"/>
</dbReference>
<dbReference type="PROSITE" id="PS51450">
    <property type="entry name" value="LRR"/>
    <property type="match status" value="3"/>
</dbReference>
<reference evidence="3 4" key="1">
    <citation type="journal article" date="2018" name="BMC Genomics">
        <title>The genome of Naegleria lovaniensis, the basis for a comparative approach to unravel pathogenicity factors of the human pathogenic amoeba N. fowleri.</title>
        <authorList>
            <person name="Liechti N."/>
            <person name="Schurch N."/>
            <person name="Bruggmann R."/>
            <person name="Wittwer M."/>
        </authorList>
    </citation>
    <scope>NUCLEOTIDE SEQUENCE [LARGE SCALE GENOMIC DNA]</scope>
    <source>
        <strain evidence="3 4">ATCC 30569</strain>
    </source>
</reference>
<evidence type="ECO:0000256" key="1">
    <source>
        <dbReference type="SAM" id="MobiDB-lite"/>
    </source>
</evidence>
<evidence type="ECO:0000313" key="3">
    <source>
        <dbReference type="EMBL" id="KAG2378732.1"/>
    </source>
</evidence>
<dbReference type="SUPFAM" id="SSF52075">
    <property type="entry name" value="Outer arm dynein light chain 1"/>
    <property type="match status" value="1"/>
</dbReference>
<name>A0AA88KFX4_NAELO</name>
<dbReference type="GeneID" id="68100334"/>
<dbReference type="InterPro" id="IPR001611">
    <property type="entry name" value="Leu-rich_rpt"/>
</dbReference>